<evidence type="ECO:0000313" key="2">
    <source>
        <dbReference type="EMBL" id="XBJ28557.1"/>
    </source>
</evidence>
<gene>
    <name evidence="2" type="ORF">AAH949_05470</name>
</gene>
<sequence>MNNILIILDGFLAKHFLERLCLQKGLKHYFTILYYNEDSVNLSIKNEYIEFVKFDPTSTAKMQRIMMKEFSQVFIYMQDEFDVRKTYENLRSFNKKLDIVIMDFWGLPINDEYCDLIDSKATLSHRLLDFLPDVALTAQFIGLGIGEIMEIKIPAGSAFAYRHIGSIAQKKWRIALIYRNNKIFFVKPSFMLQPNDSILVVGEPSVLQGVYHNVKKDKGQFPSPFGSNIYCFLDMKTMTQETQEKLLSTCLSLHAKINNKKLFIEVFNPTLGQLYEKLKNLDIENMNIYFNYTQIKKEYLDSYLINNNIGVFVVDKSFFEKNKKNLYELKIPLLKIGENDFDKLNEATILSSGESEIEAQSNVVMDLSAQLDLGVKLYHYESTHSEESSFVLEYFQSLARLYNKKIEIIHTKDENPILAMTKKSDALQFISFNSRLTSTNLGKSFSMDLNRLYYKMDKNYQLFIPVE</sequence>
<proteinExistence type="predicted"/>
<dbReference type="AlphaFoldDB" id="A0AAU7E544"/>
<organism evidence="2">
    <name type="scientific">Campylobacter sp. CCS1377</name>
    <dbReference type="NCBI Taxonomy" id="3158229"/>
    <lineage>
        <taxon>Bacteria</taxon>
        <taxon>Pseudomonadati</taxon>
        <taxon>Campylobacterota</taxon>
        <taxon>Epsilonproteobacteria</taxon>
        <taxon>Campylobacterales</taxon>
        <taxon>Campylobacteraceae</taxon>
        <taxon>Campylobacter</taxon>
    </lineage>
</organism>
<dbReference type="GO" id="GO:0008324">
    <property type="term" value="F:monoatomic cation transmembrane transporter activity"/>
    <property type="evidence" value="ECO:0007669"/>
    <property type="project" value="InterPro"/>
</dbReference>
<name>A0AAU7E544_9BACT</name>
<feature type="domain" description="RCK C-terminal" evidence="1">
    <location>
        <begin position="136"/>
        <end position="216"/>
    </location>
</feature>
<dbReference type="GO" id="GO:0006813">
    <property type="term" value="P:potassium ion transport"/>
    <property type="evidence" value="ECO:0007669"/>
    <property type="project" value="InterPro"/>
</dbReference>
<dbReference type="EMBL" id="CP155620">
    <property type="protein sequence ID" value="XBJ28557.1"/>
    <property type="molecule type" value="Genomic_DNA"/>
</dbReference>
<evidence type="ECO:0000259" key="1">
    <source>
        <dbReference type="PROSITE" id="PS51202"/>
    </source>
</evidence>
<dbReference type="Pfam" id="PF02080">
    <property type="entry name" value="TrkA_C"/>
    <property type="match status" value="1"/>
</dbReference>
<reference evidence="2" key="1">
    <citation type="submission" date="2024-05" db="EMBL/GenBank/DDBJ databases">
        <title>Campylobacter coli isolated from environmental waters in Slovenia.</title>
        <authorList>
            <person name="Zautner A.E."/>
            <person name="Bunk B."/>
            <person name="Riedel T."/>
            <person name="Sproeer C."/>
        </authorList>
    </citation>
    <scope>NUCLEOTIDE SEQUENCE</scope>
    <source>
        <strain evidence="2">CCS1377</strain>
    </source>
</reference>
<accession>A0AAU7E544</accession>
<protein>
    <submittedName>
        <fullName evidence="2">TrkA C-terminal domain-containing protein</fullName>
    </submittedName>
</protein>
<dbReference type="PROSITE" id="PS51202">
    <property type="entry name" value="RCK_C"/>
    <property type="match status" value="1"/>
</dbReference>
<dbReference type="Gene3D" id="3.30.70.1450">
    <property type="entry name" value="Regulator of K+ conductance, C-terminal domain"/>
    <property type="match status" value="1"/>
</dbReference>
<dbReference type="SUPFAM" id="SSF116726">
    <property type="entry name" value="TrkA C-terminal domain-like"/>
    <property type="match status" value="1"/>
</dbReference>
<dbReference type="InterPro" id="IPR036721">
    <property type="entry name" value="RCK_C_sf"/>
</dbReference>
<dbReference type="InterPro" id="IPR006037">
    <property type="entry name" value="RCK_C"/>
</dbReference>
<dbReference type="RefSeq" id="WP_134239029.1">
    <property type="nucleotide sequence ID" value="NZ_CP155620.1"/>
</dbReference>